<dbReference type="EMBL" id="CP084167">
    <property type="protein sequence ID" value="UJG43893.1"/>
    <property type="molecule type" value="Genomic_DNA"/>
</dbReference>
<feature type="transmembrane region" description="Helical" evidence="1">
    <location>
        <begin position="92"/>
        <end position="114"/>
    </location>
</feature>
<sequence>MKNEESLINDLKLGFRKVGIISIISLSIYLAFSIIQFNYISKITHGINLYLVSLAGNILYLLLLALIYFVFLNLRSKISKIERNKENVIFSTFTIIAFVLIFFDIGLYLGQFLFSFSNMQISSILSIIYVIFYIILLISCFFVYIFFALSINKMNGTMEIGVIIWPIVIYAISKSIEVIIKIVIQVFNLIGGSSLVIYSSIIYSIFHYLNLAVEIIFAISMFFVANNAKISSLNEIPQNAPSSYSGPIDKSMIPPQYCPYCGTENSPGTKFCINCGKEID</sequence>
<reference evidence="3" key="1">
    <citation type="journal article" date="2022" name="Nat. Microbiol.">
        <title>Unique mobile elements and scalable gene flow at the prokaryote-eukaryote boundary revealed by circularized Asgard archaea genomes.</title>
        <authorList>
            <person name="Wu F."/>
            <person name="Speth D.R."/>
            <person name="Philosof A."/>
            <person name="Cremiere A."/>
            <person name="Narayanan A."/>
            <person name="Barco R.A."/>
            <person name="Connon S.A."/>
            <person name="Amend J.P."/>
            <person name="Antoshechkin I.A."/>
            <person name="Orphan V.J."/>
        </authorList>
    </citation>
    <scope>NUCLEOTIDE SEQUENCE</scope>
    <source>
        <strain evidence="3">PR6</strain>
    </source>
</reference>
<keyword evidence="1" id="KW-0472">Membrane</keyword>
<feature type="transmembrane region" description="Helical" evidence="1">
    <location>
        <begin position="47"/>
        <end position="71"/>
    </location>
</feature>
<protein>
    <submittedName>
        <fullName evidence="3">Zinc ribbon domain-containing protein</fullName>
    </submittedName>
</protein>
<dbReference type="AlphaFoldDB" id="A0A9Y1BRK3"/>
<dbReference type="Proteomes" id="UP001200513">
    <property type="component" value="Chromosome"/>
</dbReference>
<dbReference type="Pfam" id="PF13240">
    <property type="entry name" value="Zn_Ribbon_1"/>
    <property type="match status" value="1"/>
</dbReference>
<name>A0A9Y1BRK3_9ARCH</name>
<feature type="transmembrane region" description="Helical" evidence="1">
    <location>
        <begin position="156"/>
        <end position="172"/>
    </location>
</feature>
<evidence type="ECO:0000313" key="3">
    <source>
        <dbReference type="EMBL" id="UJG43893.1"/>
    </source>
</evidence>
<organism evidence="3">
    <name type="scientific">Candidatus Heimdallarchaeum endolithica</name>
    <dbReference type="NCBI Taxonomy" id="2876572"/>
    <lineage>
        <taxon>Archaea</taxon>
        <taxon>Promethearchaeati</taxon>
        <taxon>Candidatus Heimdallarchaeota</taxon>
        <taxon>Candidatus Heimdallarchaeia (ex Rinke et al. 2021) (nom. nud.)</taxon>
        <taxon>Candidatus Heimdallarchaeales</taxon>
        <taxon>Candidatus Heimdallarchaeaceae</taxon>
        <taxon>Candidatus Heimdallarchaeum</taxon>
    </lineage>
</organism>
<evidence type="ECO:0000256" key="1">
    <source>
        <dbReference type="SAM" id="Phobius"/>
    </source>
</evidence>
<accession>A0A9Y1BRK3</accession>
<feature type="transmembrane region" description="Helical" evidence="1">
    <location>
        <begin position="20"/>
        <end position="41"/>
    </location>
</feature>
<keyword evidence="1" id="KW-1133">Transmembrane helix</keyword>
<dbReference type="InterPro" id="IPR026870">
    <property type="entry name" value="Zinc_ribbon_dom"/>
</dbReference>
<feature type="transmembrane region" description="Helical" evidence="1">
    <location>
        <begin position="126"/>
        <end position="149"/>
    </location>
</feature>
<proteinExistence type="predicted"/>
<gene>
    <name evidence="3" type="ORF">K9W46_01600</name>
</gene>
<feature type="transmembrane region" description="Helical" evidence="1">
    <location>
        <begin position="205"/>
        <end position="225"/>
    </location>
</feature>
<evidence type="ECO:0000259" key="2">
    <source>
        <dbReference type="Pfam" id="PF13240"/>
    </source>
</evidence>
<feature type="domain" description="Zinc-ribbon" evidence="2">
    <location>
        <begin position="257"/>
        <end position="278"/>
    </location>
</feature>
<keyword evidence="1" id="KW-0812">Transmembrane</keyword>